<dbReference type="Gene3D" id="1.10.10.10">
    <property type="entry name" value="Winged helix-like DNA-binding domain superfamily/Winged helix DNA-binding domain"/>
    <property type="match status" value="1"/>
</dbReference>
<dbReference type="CDD" id="cd06170">
    <property type="entry name" value="LuxR_C_like"/>
    <property type="match status" value="1"/>
</dbReference>
<dbReference type="InterPro" id="IPR051797">
    <property type="entry name" value="TrmB-like"/>
</dbReference>
<gene>
    <name evidence="3" type="ORF">DVA86_03145</name>
</gene>
<dbReference type="InterPro" id="IPR036388">
    <property type="entry name" value="WH-like_DNA-bd_sf"/>
</dbReference>
<name>A0A345XZI4_9ACTN</name>
<dbReference type="PANTHER" id="PTHR34293">
    <property type="entry name" value="HTH-TYPE TRANSCRIPTIONAL REGULATOR TRMBL2"/>
    <property type="match status" value="1"/>
</dbReference>
<evidence type="ECO:0000313" key="4">
    <source>
        <dbReference type="Proteomes" id="UP000254425"/>
    </source>
</evidence>
<dbReference type="EMBL" id="CP031320">
    <property type="protein sequence ID" value="AXK37050.1"/>
    <property type="molecule type" value="Genomic_DNA"/>
</dbReference>
<reference evidence="3 4" key="1">
    <citation type="submission" date="2018-07" db="EMBL/GenBank/DDBJ databases">
        <title>Draft genome of the type strain Streptomyces armeniacus ATCC 15676.</title>
        <authorList>
            <person name="Labana P."/>
            <person name="Gosse J.T."/>
            <person name="Boddy C.N."/>
        </authorList>
    </citation>
    <scope>NUCLEOTIDE SEQUENCE [LARGE SCALE GENOMIC DNA]</scope>
    <source>
        <strain evidence="3 4">ATCC 15676</strain>
    </source>
</reference>
<dbReference type="SUPFAM" id="SSF46894">
    <property type="entry name" value="C-terminal effector domain of the bipartite response regulators"/>
    <property type="match status" value="1"/>
</dbReference>
<organism evidence="3 4">
    <name type="scientific">Streptomyces armeniacus</name>
    <dbReference type="NCBI Taxonomy" id="83291"/>
    <lineage>
        <taxon>Bacteria</taxon>
        <taxon>Bacillati</taxon>
        <taxon>Actinomycetota</taxon>
        <taxon>Actinomycetes</taxon>
        <taxon>Kitasatosporales</taxon>
        <taxon>Streptomycetaceae</taxon>
        <taxon>Streptomyces</taxon>
    </lineage>
</organism>
<dbReference type="PANTHER" id="PTHR34293:SF1">
    <property type="entry name" value="HTH-TYPE TRANSCRIPTIONAL REGULATOR TRMBL2"/>
    <property type="match status" value="1"/>
</dbReference>
<feature type="compositionally biased region" description="Low complexity" evidence="1">
    <location>
        <begin position="112"/>
        <end position="130"/>
    </location>
</feature>
<dbReference type="InterPro" id="IPR000792">
    <property type="entry name" value="Tscrpt_reg_LuxR_C"/>
</dbReference>
<protein>
    <submittedName>
        <fullName evidence="3">LuxR family transcriptional regulator</fullName>
    </submittedName>
</protein>
<evidence type="ECO:0000256" key="1">
    <source>
        <dbReference type="SAM" id="MobiDB-lite"/>
    </source>
</evidence>
<proteinExistence type="predicted"/>
<accession>A0A345XZI4</accession>
<dbReference type="GO" id="GO:0003677">
    <property type="term" value="F:DNA binding"/>
    <property type="evidence" value="ECO:0007669"/>
    <property type="project" value="InterPro"/>
</dbReference>
<dbReference type="AlphaFoldDB" id="A0A345XZI4"/>
<feature type="domain" description="HTH luxR-type" evidence="2">
    <location>
        <begin position="286"/>
        <end position="351"/>
    </location>
</feature>
<dbReference type="SMART" id="SM00421">
    <property type="entry name" value="HTH_LUXR"/>
    <property type="match status" value="1"/>
</dbReference>
<dbReference type="Proteomes" id="UP000254425">
    <property type="component" value="Chromosome"/>
</dbReference>
<evidence type="ECO:0000259" key="2">
    <source>
        <dbReference type="PROSITE" id="PS50043"/>
    </source>
</evidence>
<feature type="region of interest" description="Disordered" evidence="1">
    <location>
        <begin position="112"/>
        <end position="143"/>
    </location>
</feature>
<evidence type="ECO:0000313" key="3">
    <source>
        <dbReference type="EMBL" id="AXK37050.1"/>
    </source>
</evidence>
<sequence>MSVFGVSPEEEETYRLFLRRPDTPLEPIPPASPHRGPDAVPCALERLCALGLLRQDEAAPSGYAAEDPETALSRLMDQRMHELHNELRRVTRIRPLIDALRAEMCPLGAANGAKGSTAGSAGAASASAPSRRQPPRGVEQLTEPAQIRDRIDDLAFFARDEILSVESAAEPSPDSINRARALGLRSLRHGVRVRSVVPAASLGHVVTAAHLRELAAEGALIRVATEVTERIVVFDGRTAVVPVDTERPERGALFAYESGLVTHIVALFERIWGQAEDLLTALDGRAATDAPCVTERERQVLESMVSVGKDESGARSLGISVRTYRRHVADLMQRLGAASRAQAALLAREHGWI</sequence>
<dbReference type="InterPro" id="IPR016032">
    <property type="entry name" value="Sig_transdc_resp-reg_C-effctor"/>
</dbReference>
<keyword evidence="4" id="KW-1185">Reference proteome</keyword>
<dbReference type="PROSITE" id="PS50043">
    <property type="entry name" value="HTH_LUXR_2"/>
    <property type="match status" value="1"/>
</dbReference>
<dbReference type="KEGG" id="sarm:DVA86_03145"/>
<dbReference type="Pfam" id="PF00196">
    <property type="entry name" value="GerE"/>
    <property type="match status" value="1"/>
</dbReference>
<dbReference type="GO" id="GO:0006355">
    <property type="term" value="P:regulation of DNA-templated transcription"/>
    <property type="evidence" value="ECO:0007669"/>
    <property type="project" value="InterPro"/>
</dbReference>